<evidence type="ECO:0000313" key="5">
    <source>
        <dbReference type="Proteomes" id="UP000197781"/>
    </source>
</evidence>
<keyword evidence="2" id="KW-1133">Transmembrane helix</keyword>
<protein>
    <recommendedName>
        <fullName evidence="3">VTT domain-containing protein</fullName>
    </recommendedName>
</protein>
<organism evidence="4 5">
    <name type="scientific">Brevibacillus formosus</name>
    <dbReference type="NCBI Taxonomy" id="54913"/>
    <lineage>
        <taxon>Bacteria</taxon>
        <taxon>Bacillati</taxon>
        <taxon>Bacillota</taxon>
        <taxon>Bacilli</taxon>
        <taxon>Bacillales</taxon>
        <taxon>Paenibacillaceae</taxon>
        <taxon>Brevibacillus</taxon>
    </lineage>
</organism>
<keyword evidence="2" id="KW-0472">Membrane</keyword>
<keyword evidence="2" id="KW-0812">Transmembrane</keyword>
<feature type="transmembrane region" description="Helical" evidence="2">
    <location>
        <begin position="161"/>
        <end position="180"/>
    </location>
</feature>
<feature type="transmembrane region" description="Helical" evidence="2">
    <location>
        <begin position="12"/>
        <end position="35"/>
    </location>
</feature>
<accession>A0A220MC86</accession>
<comment type="similarity">
    <text evidence="1">Belongs to the DedA family.</text>
</comment>
<dbReference type="EMBL" id="CP018145">
    <property type="protein sequence ID" value="ASJ52641.1"/>
    <property type="molecule type" value="Genomic_DNA"/>
</dbReference>
<feature type="domain" description="VTT" evidence="3">
    <location>
        <begin position="46"/>
        <end position="146"/>
    </location>
</feature>
<reference evidence="4 5" key="1">
    <citation type="submission" date="2016-11" db="EMBL/GenBank/DDBJ databases">
        <authorList>
            <person name="Jaros S."/>
            <person name="Januszkiewicz K."/>
            <person name="Wedrychowicz H."/>
        </authorList>
    </citation>
    <scope>NUCLEOTIDE SEQUENCE [LARGE SCALE GENOMIC DNA]</scope>
    <source>
        <strain evidence="4 5">NF2</strain>
    </source>
</reference>
<evidence type="ECO:0000256" key="1">
    <source>
        <dbReference type="ARBA" id="ARBA00010792"/>
    </source>
</evidence>
<name>A0A220MC86_9BACL</name>
<dbReference type="InterPro" id="IPR051311">
    <property type="entry name" value="DedA_domain"/>
</dbReference>
<dbReference type="KEGG" id="bfm:BP422_03195"/>
<dbReference type="RefSeq" id="WP_088906533.1">
    <property type="nucleotide sequence ID" value="NZ_CP018145.1"/>
</dbReference>
<evidence type="ECO:0000256" key="2">
    <source>
        <dbReference type="SAM" id="Phobius"/>
    </source>
</evidence>
<dbReference type="GO" id="GO:0005886">
    <property type="term" value="C:plasma membrane"/>
    <property type="evidence" value="ECO:0007669"/>
    <property type="project" value="TreeGrafter"/>
</dbReference>
<dbReference type="PANTHER" id="PTHR42709:SF11">
    <property type="entry name" value="DEDA FAMILY PROTEIN"/>
    <property type="match status" value="1"/>
</dbReference>
<feature type="transmembrane region" description="Helical" evidence="2">
    <location>
        <begin position="47"/>
        <end position="69"/>
    </location>
</feature>
<proteinExistence type="inferred from homology"/>
<dbReference type="Pfam" id="PF09335">
    <property type="entry name" value="VTT_dom"/>
    <property type="match status" value="1"/>
</dbReference>
<dbReference type="PANTHER" id="PTHR42709">
    <property type="entry name" value="ALKALINE PHOSPHATASE LIKE PROTEIN"/>
    <property type="match status" value="1"/>
</dbReference>
<dbReference type="Proteomes" id="UP000197781">
    <property type="component" value="Chromosome"/>
</dbReference>
<feature type="transmembrane region" description="Helical" evidence="2">
    <location>
        <begin position="128"/>
        <end position="149"/>
    </location>
</feature>
<gene>
    <name evidence="4" type="ORF">BP422_03195</name>
</gene>
<evidence type="ECO:0000313" key="4">
    <source>
        <dbReference type="EMBL" id="ASJ52641.1"/>
    </source>
</evidence>
<evidence type="ECO:0000259" key="3">
    <source>
        <dbReference type="Pfam" id="PF09335"/>
    </source>
</evidence>
<dbReference type="AlphaFoldDB" id="A0A220MC86"/>
<dbReference type="InterPro" id="IPR032816">
    <property type="entry name" value="VTT_dom"/>
</dbReference>
<sequence>MLEHITQLFMQYGMWGLAAMAFLDSFISPIPPFFMQIAMSLLDPDSAIQFATVAFTASVLGAPIGFLLGRWLGKPLLHKILPEKWVIVATEKFAKNGDAAVLIGAFTPIPFKVFTVLSGVFNYSLTKLMFYAIIGRGLKFYLIGTLFYLYGKHAKVLIDEYFEITLLAVATVVAAIWFIWSFRRKRYA</sequence>